<organism evidence="1 2">
    <name type="scientific">Vaccinium darrowii</name>
    <dbReference type="NCBI Taxonomy" id="229202"/>
    <lineage>
        <taxon>Eukaryota</taxon>
        <taxon>Viridiplantae</taxon>
        <taxon>Streptophyta</taxon>
        <taxon>Embryophyta</taxon>
        <taxon>Tracheophyta</taxon>
        <taxon>Spermatophyta</taxon>
        <taxon>Magnoliopsida</taxon>
        <taxon>eudicotyledons</taxon>
        <taxon>Gunneridae</taxon>
        <taxon>Pentapetalae</taxon>
        <taxon>asterids</taxon>
        <taxon>Ericales</taxon>
        <taxon>Ericaceae</taxon>
        <taxon>Vaccinioideae</taxon>
        <taxon>Vaccinieae</taxon>
        <taxon>Vaccinium</taxon>
    </lineage>
</organism>
<reference evidence="1 2" key="1">
    <citation type="journal article" date="2021" name="Hortic Res">
        <title>High-quality reference genome and annotation aids understanding of berry development for evergreen blueberry (Vaccinium darrowii).</title>
        <authorList>
            <person name="Yu J."/>
            <person name="Hulse-Kemp A.M."/>
            <person name="Babiker E."/>
            <person name="Staton M."/>
        </authorList>
    </citation>
    <scope>NUCLEOTIDE SEQUENCE [LARGE SCALE GENOMIC DNA]</scope>
    <source>
        <strain evidence="2">cv. NJ 8807/NJ 8810</strain>
        <tissue evidence="1">Young leaf</tissue>
    </source>
</reference>
<sequence length="491" mass="54022">MDRSRRTTRSTYGGSAAGGRGRATPTARGRGRATPNARGRGQATPATRGRGPTNSTGRGRGGVSPIAHDDTLDREPSVEPVDTTTPVDPITQVIANSVAPTTTIDPTAAYQAIQTLVGLFTGQQLVTKALTAERGIAEEKAAENQYKRYRSGQSSGSGYPSKRVQTLIHTNEGVREASRPCFKCGKPHAAAFRCDGSPRICFTCGQAGHISTYCRAQVGGRNQASQGHRQPVHGEYPPLKTFLHFLHIVIHGDLSTQTRIGHLACPHFPWLMLSESKHNQPTRAFFSFYKNKRHLVPLPESQGRRCWGSSCGWIFTIRLDLQMHLLNPVTRIRINLPPHSTFSQEFTLKLAAARDWYRTHFVRKAFVFKMSKRKGDILVMVTHGKNCCLAFARPGFSSWVTVESSTPYVFKDVTVFDGRIFAVCDSGALLIVEDIADGPSSAGSVREVASPPNGAMDWEKMYLVESYGELLLLCRRLARSIIDFSLETVSF</sequence>
<dbReference type="EMBL" id="CM037151">
    <property type="protein sequence ID" value="KAH7843073.1"/>
    <property type="molecule type" value="Genomic_DNA"/>
</dbReference>
<comment type="caution">
    <text evidence="1">The sequence shown here is derived from an EMBL/GenBank/DDBJ whole genome shotgun (WGS) entry which is preliminary data.</text>
</comment>
<evidence type="ECO:0000313" key="1">
    <source>
        <dbReference type="EMBL" id="KAH7843073.1"/>
    </source>
</evidence>
<accession>A0ACB7XQ94</accession>
<gene>
    <name evidence="1" type="ORF">Vadar_012361</name>
</gene>
<evidence type="ECO:0000313" key="2">
    <source>
        <dbReference type="Proteomes" id="UP000828048"/>
    </source>
</evidence>
<dbReference type="Proteomes" id="UP000828048">
    <property type="component" value="Chromosome 1"/>
</dbReference>
<protein>
    <submittedName>
        <fullName evidence="1">Uncharacterized protein</fullName>
    </submittedName>
</protein>
<proteinExistence type="predicted"/>
<keyword evidence="2" id="KW-1185">Reference proteome</keyword>
<name>A0ACB7XQ94_9ERIC</name>